<reference evidence="1 2" key="1">
    <citation type="journal article" date="2016" name="Nat. Commun.">
        <title>Thousands of microbial genomes shed light on interconnected biogeochemical processes in an aquifer system.</title>
        <authorList>
            <person name="Anantharaman K."/>
            <person name="Brown C.T."/>
            <person name="Hug L.A."/>
            <person name="Sharon I."/>
            <person name="Castelle C.J."/>
            <person name="Probst A.J."/>
            <person name="Thomas B.C."/>
            <person name="Singh A."/>
            <person name="Wilkins M.J."/>
            <person name="Karaoz U."/>
            <person name="Brodie E.L."/>
            <person name="Williams K.H."/>
            <person name="Hubbard S.S."/>
            <person name="Banfield J.F."/>
        </authorList>
    </citation>
    <scope>NUCLEOTIDE SEQUENCE [LARGE SCALE GENOMIC DNA]</scope>
</reference>
<name>A0A1F5FZY3_9BACT</name>
<accession>A0A1F5FZY3</accession>
<organism evidence="1 2">
    <name type="scientific">Candidatus Curtissbacteria bacterium RIFCSPHIGHO2_01_FULL_41_13</name>
    <dbReference type="NCBI Taxonomy" id="1797745"/>
    <lineage>
        <taxon>Bacteria</taxon>
        <taxon>Candidatus Curtissiibacteriota</taxon>
    </lineage>
</organism>
<dbReference type="EMBL" id="MFBA01000036">
    <property type="protein sequence ID" value="OGD85114.1"/>
    <property type="molecule type" value="Genomic_DNA"/>
</dbReference>
<comment type="caution">
    <text evidence="1">The sequence shown here is derived from an EMBL/GenBank/DDBJ whole genome shotgun (WGS) entry which is preliminary data.</text>
</comment>
<dbReference type="AlphaFoldDB" id="A0A1F5FZY3"/>
<evidence type="ECO:0000313" key="2">
    <source>
        <dbReference type="Proteomes" id="UP000177069"/>
    </source>
</evidence>
<sequence length="80" mass="9188">MESEVKPRRFLAQSPITRDGKTFVAKAYPPPPDSRGPLRYIVEDPLGNQVQLKLEEKMGFDRLIFGKPEPEDVFQLESKK</sequence>
<protein>
    <submittedName>
        <fullName evidence="1">Uncharacterized protein</fullName>
    </submittedName>
</protein>
<dbReference type="Proteomes" id="UP000177069">
    <property type="component" value="Unassembled WGS sequence"/>
</dbReference>
<evidence type="ECO:0000313" key="1">
    <source>
        <dbReference type="EMBL" id="OGD85114.1"/>
    </source>
</evidence>
<gene>
    <name evidence="1" type="ORF">A2696_00030</name>
</gene>
<proteinExistence type="predicted"/>